<keyword evidence="4" id="KW-0325">Glycoprotein</keyword>
<dbReference type="PANTHER" id="PTHR31736:SF9">
    <property type="entry name" value="ENDO-XYLOGALACTURONAN HYDROLASE A-RELATED"/>
    <property type="match status" value="1"/>
</dbReference>
<keyword evidence="2" id="KW-0677">Repeat</keyword>
<evidence type="ECO:0000256" key="2">
    <source>
        <dbReference type="ARBA" id="ARBA00022737"/>
    </source>
</evidence>
<dbReference type="Gene3D" id="2.160.20.10">
    <property type="entry name" value="Single-stranded right-handed beta-helix, Pectin lyase-like"/>
    <property type="match status" value="1"/>
</dbReference>
<sequence length="448" mass="50638">MVTYPAPAEAVGNSDFTVRVRSLQGEWQELFCYNVKVDMHDVRNASMVYFDCSGPILVEVVKNEGSVEVVLIRPLSSGLECVYSGNRVTFMLDGPRKLSLEVNGDRFHNLHIFANPLEENVPDPTDPNVIYFGPGMHVLEEPQLRIPSGKTIYIAGGAVVVGALVCDHVHDVTIRGRGLLYMSDFEKTTYYRGVEITFSKNITVEGIITVDPPHYTILIGQSEHISIRNMKTFSTRGWCDGIDMMSCSYIEIDDVFLRTSDDSIAIYGQRGDFHGDSRNVTVRNSIFWADVAHPMNIGTHGDSENGGNVIENIVFENIDILEHHEPQPDYWGCMAINPGDNNIVRNIRYENIRIEQFELGELFNIRVVHNPKYNPQPGKRVENIYFKDIVFNGNCENPSRIEGFDETRVVDGVTFENVYVNGRPLKLDSEDIQIGSFVHNVNFIYDKD</sequence>
<protein>
    <submittedName>
        <fullName evidence="10">Uncharacterized protein</fullName>
    </submittedName>
</protein>
<dbReference type="GO" id="GO:0004650">
    <property type="term" value="F:polygalacturonase activity"/>
    <property type="evidence" value="ECO:0007669"/>
    <property type="project" value="InterPro"/>
</dbReference>
<name>A0A926KTN6_9BACL</name>
<evidence type="ECO:0000256" key="5">
    <source>
        <dbReference type="ARBA" id="ARBA00023277"/>
    </source>
</evidence>
<dbReference type="Proteomes" id="UP000650466">
    <property type="component" value="Unassembled WGS sequence"/>
</dbReference>
<keyword evidence="3 9" id="KW-0378">Hydrolase</keyword>
<keyword evidence="11" id="KW-1185">Reference proteome</keyword>
<dbReference type="PANTHER" id="PTHR31736">
    <property type="match status" value="1"/>
</dbReference>
<evidence type="ECO:0000313" key="10">
    <source>
        <dbReference type="EMBL" id="MBD0382951.1"/>
    </source>
</evidence>
<organism evidence="10 11">
    <name type="scientific">Paenibacillus sedimenti</name>
    <dbReference type="NCBI Taxonomy" id="2770274"/>
    <lineage>
        <taxon>Bacteria</taxon>
        <taxon>Bacillati</taxon>
        <taxon>Bacillota</taxon>
        <taxon>Bacilli</taxon>
        <taxon>Bacillales</taxon>
        <taxon>Paenibacillaceae</taxon>
        <taxon>Paenibacillus</taxon>
    </lineage>
</organism>
<comment type="caution">
    <text evidence="10">The sequence shown here is derived from an EMBL/GenBank/DDBJ whole genome shotgun (WGS) entry which is preliminary data.</text>
</comment>
<gene>
    <name evidence="10" type="ORF">ICC18_22840</name>
</gene>
<evidence type="ECO:0000256" key="1">
    <source>
        <dbReference type="ARBA" id="ARBA00008834"/>
    </source>
</evidence>
<dbReference type="InterPro" id="IPR011050">
    <property type="entry name" value="Pectin_lyase_fold/virulence"/>
</dbReference>
<dbReference type="InterPro" id="IPR012334">
    <property type="entry name" value="Pectin_lyas_fold"/>
</dbReference>
<comment type="similarity">
    <text evidence="1 9">Belongs to the glycosyl hydrolase 28 family.</text>
</comment>
<proteinExistence type="inferred from homology"/>
<dbReference type="SUPFAM" id="SSF51126">
    <property type="entry name" value="Pectin lyase-like"/>
    <property type="match status" value="1"/>
</dbReference>
<accession>A0A926KTN6</accession>
<keyword evidence="6 9" id="KW-0326">Glycosidase</keyword>
<evidence type="ECO:0000256" key="3">
    <source>
        <dbReference type="ARBA" id="ARBA00022801"/>
    </source>
</evidence>
<evidence type="ECO:0000256" key="6">
    <source>
        <dbReference type="ARBA" id="ARBA00023295"/>
    </source>
</evidence>
<keyword evidence="5" id="KW-0119">Carbohydrate metabolism</keyword>
<reference evidence="10" key="1">
    <citation type="submission" date="2020-09" db="EMBL/GenBank/DDBJ databases">
        <title>Draft Genome Sequence of Paenibacillus sp. WST5.</title>
        <authorList>
            <person name="Bao Z."/>
        </authorList>
    </citation>
    <scope>NUCLEOTIDE SEQUENCE</scope>
    <source>
        <strain evidence="10">WST5</strain>
    </source>
</reference>
<evidence type="ECO:0000256" key="8">
    <source>
        <dbReference type="ARBA" id="ARBA00037278"/>
    </source>
</evidence>
<evidence type="ECO:0000256" key="4">
    <source>
        <dbReference type="ARBA" id="ARBA00023180"/>
    </source>
</evidence>
<evidence type="ECO:0000256" key="9">
    <source>
        <dbReference type="RuleBase" id="RU361169"/>
    </source>
</evidence>
<keyword evidence="7" id="KW-0624">Polysaccharide degradation</keyword>
<evidence type="ECO:0000313" key="11">
    <source>
        <dbReference type="Proteomes" id="UP000650466"/>
    </source>
</evidence>
<dbReference type="EMBL" id="JACVVD010000009">
    <property type="protein sequence ID" value="MBD0382951.1"/>
    <property type="molecule type" value="Genomic_DNA"/>
</dbReference>
<dbReference type="Pfam" id="PF00295">
    <property type="entry name" value="Glyco_hydro_28"/>
    <property type="match status" value="1"/>
</dbReference>
<dbReference type="GO" id="GO:0000272">
    <property type="term" value="P:polysaccharide catabolic process"/>
    <property type="evidence" value="ECO:0007669"/>
    <property type="project" value="UniProtKB-KW"/>
</dbReference>
<dbReference type="InterPro" id="IPR000743">
    <property type="entry name" value="Glyco_hydro_28"/>
</dbReference>
<evidence type="ECO:0000256" key="7">
    <source>
        <dbReference type="ARBA" id="ARBA00023326"/>
    </source>
</evidence>
<comment type="function">
    <text evidence="8">Pectinolytic enzyme involved in the degradation of xylogalacturonan (xga), a galacturonan backbone heavily substituted with xylose, and which is one important component of the hairy regions of pectin. Activity requires a galacturonic acid backbone substituted with xylose.</text>
</comment>
<dbReference type="AlphaFoldDB" id="A0A926KTN6"/>